<dbReference type="Gene3D" id="1.20.1250.20">
    <property type="entry name" value="MFS general substrate transporter like domains"/>
    <property type="match status" value="1"/>
</dbReference>
<dbReference type="SUPFAM" id="SSF103473">
    <property type="entry name" value="MFS general substrate transporter"/>
    <property type="match status" value="1"/>
</dbReference>
<evidence type="ECO:0000259" key="6">
    <source>
        <dbReference type="PROSITE" id="PS50850"/>
    </source>
</evidence>
<feature type="transmembrane region" description="Helical" evidence="5">
    <location>
        <begin position="149"/>
        <end position="170"/>
    </location>
</feature>
<sequence length="226" mass="24703">VESNISARMDRLPWSSWHTLIAVSLGISWIMDGLIVSSLSLVGSKLLAPDTLALTPGEVGWSGTTYLMGAVLGALIFGYLADRYGRQRLFIVTPTIYLLASQGAAFSWDFWSFIACTFVIGLGIGGEYSAMNSAINEFIPAKIRGTVDLAINGSYWLGVGMGCGLSLIFLRDDLFEPRLGWRFPFSRVSAGHLDHRPALETGPEISRAWLGECHGQKSVKREKLVE</sequence>
<feature type="transmembrane region" description="Helical" evidence="5">
    <location>
        <begin position="20"/>
        <end position="43"/>
    </location>
</feature>
<dbReference type="PANTHER" id="PTHR23508">
    <property type="entry name" value="CARBOXYLIC ACID TRANSPORTER PROTEIN HOMOLOG"/>
    <property type="match status" value="1"/>
</dbReference>
<feature type="transmembrane region" description="Helical" evidence="5">
    <location>
        <begin position="88"/>
        <end position="104"/>
    </location>
</feature>
<feature type="non-terminal residue" evidence="7">
    <location>
        <position position="1"/>
    </location>
</feature>
<evidence type="ECO:0000256" key="1">
    <source>
        <dbReference type="ARBA" id="ARBA00004141"/>
    </source>
</evidence>
<dbReference type="InterPro" id="IPR036259">
    <property type="entry name" value="MFS_trans_sf"/>
</dbReference>
<dbReference type="GO" id="GO:0005886">
    <property type="term" value="C:plasma membrane"/>
    <property type="evidence" value="ECO:0007669"/>
    <property type="project" value="TreeGrafter"/>
</dbReference>
<feature type="transmembrane region" description="Helical" evidence="5">
    <location>
        <begin position="63"/>
        <end position="81"/>
    </location>
</feature>
<feature type="transmembrane region" description="Helical" evidence="5">
    <location>
        <begin position="110"/>
        <end position="128"/>
    </location>
</feature>
<dbReference type="AlphaFoldDB" id="Q27ST8"/>
<keyword evidence="3 5" id="KW-1133">Transmembrane helix</keyword>
<keyword evidence="7" id="KW-0762">Sugar transport</keyword>
<feature type="domain" description="Major facilitator superfamily (MFS) profile" evidence="6">
    <location>
        <begin position="21"/>
        <end position="226"/>
    </location>
</feature>
<reference evidence="7" key="1">
    <citation type="journal article" date="2006" name="J. Mol. Evol.">
        <title>The frequency of eubacterium-to-eukaryote lateral gene transfers shows significant cross-taxa variation within amoebozoa.</title>
        <authorList>
            <person name="Watkins R.F."/>
            <person name="Gray M.W."/>
        </authorList>
    </citation>
    <scope>NUCLEOTIDE SEQUENCE</scope>
</reference>
<name>Q27ST8_VERVE</name>
<comment type="subcellular location">
    <subcellularLocation>
        <location evidence="1">Membrane</location>
        <topology evidence="1">Multi-pass membrane protein</topology>
    </subcellularLocation>
</comment>
<keyword evidence="2 5" id="KW-0812">Transmembrane</keyword>
<evidence type="ECO:0000256" key="3">
    <source>
        <dbReference type="ARBA" id="ARBA00022989"/>
    </source>
</evidence>
<dbReference type="GO" id="GO:0046943">
    <property type="term" value="F:carboxylic acid transmembrane transporter activity"/>
    <property type="evidence" value="ECO:0007669"/>
    <property type="project" value="TreeGrafter"/>
</dbReference>
<keyword evidence="4 5" id="KW-0472">Membrane</keyword>
<dbReference type="EMBL" id="DQ384270">
    <property type="protein sequence ID" value="ABD46600.1"/>
    <property type="molecule type" value="mRNA"/>
</dbReference>
<dbReference type="InterPro" id="IPR011701">
    <property type="entry name" value="MFS"/>
</dbReference>
<keyword evidence="7" id="KW-0813">Transport</keyword>
<dbReference type="CDD" id="cd17316">
    <property type="entry name" value="MFS_SV2_like"/>
    <property type="match status" value="1"/>
</dbReference>
<protein>
    <submittedName>
        <fullName evidence="7">Sugar transporter</fullName>
    </submittedName>
</protein>
<evidence type="ECO:0000256" key="2">
    <source>
        <dbReference type="ARBA" id="ARBA00022692"/>
    </source>
</evidence>
<evidence type="ECO:0000256" key="4">
    <source>
        <dbReference type="ARBA" id="ARBA00023136"/>
    </source>
</evidence>
<proteinExistence type="evidence at transcript level"/>
<evidence type="ECO:0000313" key="7">
    <source>
        <dbReference type="EMBL" id="ABD46600.1"/>
    </source>
</evidence>
<dbReference type="InterPro" id="IPR020846">
    <property type="entry name" value="MFS_dom"/>
</dbReference>
<evidence type="ECO:0000256" key="5">
    <source>
        <dbReference type="SAM" id="Phobius"/>
    </source>
</evidence>
<dbReference type="PROSITE" id="PS50850">
    <property type="entry name" value="MFS"/>
    <property type="match status" value="1"/>
</dbReference>
<organism evidence="7">
    <name type="scientific">Vermamoeba vermiformis</name>
    <name type="common">Amoeba</name>
    <name type="synonym">Hartmannella vermiformis</name>
    <dbReference type="NCBI Taxonomy" id="5778"/>
    <lineage>
        <taxon>Eukaryota</taxon>
        <taxon>Amoebozoa</taxon>
        <taxon>Tubulinea</taxon>
        <taxon>Echinamoebida</taxon>
        <taxon>Vermamoeba</taxon>
    </lineage>
</organism>
<dbReference type="PANTHER" id="PTHR23508:SF10">
    <property type="entry name" value="CARBOXYLIC ACID TRANSPORTER PROTEIN HOMOLOG"/>
    <property type="match status" value="1"/>
</dbReference>
<accession>Q27ST8</accession>
<feature type="non-terminal residue" evidence="7">
    <location>
        <position position="226"/>
    </location>
</feature>
<dbReference type="Pfam" id="PF07690">
    <property type="entry name" value="MFS_1"/>
    <property type="match status" value="1"/>
</dbReference>